<keyword evidence="9" id="KW-1185">Reference proteome</keyword>
<dbReference type="InterPro" id="IPR002048">
    <property type="entry name" value="EF_hand_dom"/>
</dbReference>
<dbReference type="GO" id="GO:0006508">
    <property type="term" value="P:proteolysis"/>
    <property type="evidence" value="ECO:0007669"/>
    <property type="project" value="UniProtKB-KW"/>
</dbReference>
<evidence type="ECO:0000256" key="2">
    <source>
        <dbReference type="ARBA" id="ARBA00022737"/>
    </source>
</evidence>
<evidence type="ECO:0000256" key="3">
    <source>
        <dbReference type="ARBA" id="ARBA00022837"/>
    </source>
</evidence>
<dbReference type="PROSITE" id="PS00018">
    <property type="entry name" value="EF_HAND_1"/>
    <property type="match status" value="1"/>
</dbReference>
<reference evidence="8 9" key="1">
    <citation type="journal article" date="2018" name="Nat. Ecol. Evol.">
        <title>Genomic signatures of mitonuclear coevolution across populations of Tigriopus californicus.</title>
        <authorList>
            <person name="Barreto F.S."/>
            <person name="Watson E.T."/>
            <person name="Lima T.G."/>
            <person name="Willett C.S."/>
            <person name="Edmands S."/>
            <person name="Li W."/>
            <person name="Burton R.S."/>
        </authorList>
    </citation>
    <scope>NUCLEOTIDE SEQUENCE [LARGE SCALE GENOMIC DNA]</scope>
    <source>
        <strain evidence="8 9">San Diego</strain>
    </source>
</reference>
<evidence type="ECO:0000259" key="6">
    <source>
        <dbReference type="PROSITE" id="PS50222"/>
    </source>
</evidence>
<feature type="domain" description="EF-hand" evidence="6">
    <location>
        <begin position="48"/>
        <end position="83"/>
    </location>
</feature>
<feature type="domain" description="EF-hand" evidence="6">
    <location>
        <begin position="84"/>
        <end position="119"/>
    </location>
</feature>
<evidence type="ECO:0000256" key="5">
    <source>
        <dbReference type="SAM" id="Coils"/>
    </source>
</evidence>
<dbReference type="PROSITE" id="PS50240">
    <property type="entry name" value="TRYPSIN_DOM"/>
    <property type="match status" value="1"/>
</dbReference>
<evidence type="ECO:0000313" key="9">
    <source>
        <dbReference type="Proteomes" id="UP000318571"/>
    </source>
</evidence>
<protein>
    <recommendedName>
        <fullName evidence="10">Peptidase S1 domain-containing protein</fullName>
    </recommendedName>
</protein>
<dbReference type="InterPro" id="IPR040365">
    <property type="entry name" value="EFHD1/2"/>
</dbReference>
<keyword evidence="4" id="KW-0645">Protease</keyword>
<evidence type="ECO:0000256" key="4">
    <source>
        <dbReference type="RuleBase" id="RU363034"/>
    </source>
</evidence>
<keyword evidence="5" id="KW-0175">Coiled coil</keyword>
<dbReference type="Gene3D" id="2.40.10.10">
    <property type="entry name" value="Trypsin-like serine proteases"/>
    <property type="match status" value="2"/>
</dbReference>
<dbReference type="PROSITE" id="PS00135">
    <property type="entry name" value="TRYPSIN_SER"/>
    <property type="match status" value="1"/>
</dbReference>
<keyword evidence="4" id="KW-0720">Serine protease</keyword>
<dbReference type="PROSITE" id="PS50222">
    <property type="entry name" value="EF_HAND_2"/>
    <property type="match status" value="2"/>
</dbReference>
<dbReference type="InterPro" id="IPR043504">
    <property type="entry name" value="Peptidase_S1_PA_chymotrypsin"/>
</dbReference>
<evidence type="ECO:0008006" key="10">
    <source>
        <dbReference type="Google" id="ProtNLM"/>
    </source>
</evidence>
<dbReference type="STRING" id="6832.A0A553PP25"/>
<accession>A0A553PP25</accession>
<dbReference type="SUPFAM" id="SSF47473">
    <property type="entry name" value="EF-hand"/>
    <property type="match status" value="1"/>
</dbReference>
<evidence type="ECO:0000313" key="8">
    <source>
        <dbReference type="EMBL" id="TRY79426.1"/>
    </source>
</evidence>
<dbReference type="AlphaFoldDB" id="A0A553PP25"/>
<dbReference type="SUPFAM" id="SSF50494">
    <property type="entry name" value="Trypsin-like serine proteases"/>
    <property type="match status" value="2"/>
</dbReference>
<dbReference type="InterPro" id="IPR009003">
    <property type="entry name" value="Peptidase_S1_PA"/>
</dbReference>
<gene>
    <name evidence="8" type="ORF">TCAL_10763</name>
</gene>
<name>A0A553PP25_TIGCA</name>
<dbReference type="FunFam" id="1.10.238.10:FF:000112">
    <property type="entry name" value="EF-hand domain family, member D2"/>
    <property type="match status" value="1"/>
</dbReference>
<dbReference type="InterPro" id="IPR018114">
    <property type="entry name" value="TRYPSIN_HIS"/>
</dbReference>
<dbReference type="SMART" id="SM00020">
    <property type="entry name" value="Tryp_SPc"/>
    <property type="match status" value="1"/>
</dbReference>
<dbReference type="Pfam" id="PF00089">
    <property type="entry name" value="Trypsin"/>
    <property type="match status" value="2"/>
</dbReference>
<dbReference type="Proteomes" id="UP000318571">
    <property type="component" value="Chromosome 6"/>
</dbReference>
<dbReference type="InterPro" id="IPR033116">
    <property type="entry name" value="TRYPSIN_SER"/>
</dbReference>
<dbReference type="InterPro" id="IPR011992">
    <property type="entry name" value="EF-hand-dom_pair"/>
</dbReference>
<keyword evidence="1" id="KW-0479">Metal-binding</keyword>
<evidence type="ECO:0000256" key="1">
    <source>
        <dbReference type="ARBA" id="ARBA00022723"/>
    </source>
</evidence>
<keyword evidence="3" id="KW-0106">Calcium</keyword>
<dbReference type="Pfam" id="PF13499">
    <property type="entry name" value="EF-hand_7"/>
    <property type="match status" value="1"/>
</dbReference>
<keyword evidence="4" id="KW-0378">Hydrolase</keyword>
<proteinExistence type="predicted"/>
<dbReference type="PANTHER" id="PTHR13025">
    <property type="entry name" value="EF-HAND DOMAIN-CONTAINING PROTEIN D"/>
    <property type="match status" value="1"/>
</dbReference>
<dbReference type="GO" id="GO:0005509">
    <property type="term" value="F:calcium ion binding"/>
    <property type="evidence" value="ECO:0007669"/>
    <property type="project" value="InterPro"/>
</dbReference>
<sequence>MSADNELSAILNRRQNMNEALDNGENVEHKYVKVSTNVFTEFNEFTRKEIKEYEKTFKTYNSSGNGRLSLDELKIMMEKLGAPQTHLGLKEMIKEVDEDDDGFISFREFLLIFRKSAAGELKEDSGLSLLARQCEIDVDEVGVVGANDFFEAKIAAIRKTSKFEDEIRLEQEEKKRDEEERRKRQQAFKERAALFGDLNTIEDGQSRIINGWDSKPRPWMVLIRAIDPYDPEDFDTCGGAVINQRFVLTAAHCVCLTGSRRTPCTDGTLEYDPKDIFKLYLGLNDLNINDALSRNPELHEHNVDEVIMHPDWTGTGLTFPDLALIKSSLNFVFKTTGRHAVLPLCLLDPGTFIRNMDGYVAGWGLTRNDDCFTDNYGPERHARCRFPFLYRGVSVESCIKAESPSSSNKKCRQFEMTMGKDHLPSKGQSLMIVYGRKKKRTLCYNGDPGEYGWCGTCIRSAQPGEQGFCVDGMPPPEDEDAITIARPSRHWGFCSKLCVQEEMRAHRLQETRLTILDNEACARFNSSLLLYREDVEFCGGSKLSFPELKIFRRYRLRRTNKQDAPKYTFKMMATKINTLGAELEQAKLGYYLGQTDSCQGDSGGPFYIFKGKRAHLAGVVSRGGQCAGFNQPGIYTDMSYAKWLDWLHAQTKDYSC</sequence>
<dbReference type="CDD" id="cd00051">
    <property type="entry name" value="EFh"/>
    <property type="match status" value="1"/>
</dbReference>
<dbReference type="SMART" id="SM00054">
    <property type="entry name" value="EFh"/>
    <property type="match status" value="2"/>
</dbReference>
<dbReference type="PANTHER" id="PTHR13025:SF6">
    <property type="entry name" value="EF-HAND DOMAIN-CONTAINING PROTEIN-RELATED"/>
    <property type="match status" value="1"/>
</dbReference>
<dbReference type="InterPro" id="IPR001254">
    <property type="entry name" value="Trypsin_dom"/>
</dbReference>
<dbReference type="EMBL" id="VCGU01000002">
    <property type="protein sequence ID" value="TRY79426.1"/>
    <property type="molecule type" value="Genomic_DNA"/>
</dbReference>
<dbReference type="GO" id="GO:0004252">
    <property type="term" value="F:serine-type endopeptidase activity"/>
    <property type="evidence" value="ECO:0007669"/>
    <property type="project" value="InterPro"/>
</dbReference>
<dbReference type="Gene3D" id="1.10.238.10">
    <property type="entry name" value="EF-hand"/>
    <property type="match status" value="1"/>
</dbReference>
<feature type="coiled-coil region" evidence="5">
    <location>
        <begin position="160"/>
        <end position="189"/>
    </location>
</feature>
<dbReference type="PROSITE" id="PS00134">
    <property type="entry name" value="TRYPSIN_HIS"/>
    <property type="match status" value="1"/>
</dbReference>
<feature type="domain" description="Peptidase S1" evidence="7">
    <location>
        <begin position="208"/>
        <end position="652"/>
    </location>
</feature>
<evidence type="ECO:0000259" key="7">
    <source>
        <dbReference type="PROSITE" id="PS50240"/>
    </source>
</evidence>
<dbReference type="InterPro" id="IPR018247">
    <property type="entry name" value="EF_Hand_1_Ca_BS"/>
</dbReference>
<keyword evidence="2" id="KW-0677">Repeat</keyword>
<organism evidence="8 9">
    <name type="scientific">Tigriopus californicus</name>
    <name type="common">Marine copepod</name>
    <dbReference type="NCBI Taxonomy" id="6832"/>
    <lineage>
        <taxon>Eukaryota</taxon>
        <taxon>Metazoa</taxon>
        <taxon>Ecdysozoa</taxon>
        <taxon>Arthropoda</taxon>
        <taxon>Crustacea</taxon>
        <taxon>Multicrustacea</taxon>
        <taxon>Hexanauplia</taxon>
        <taxon>Copepoda</taxon>
        <taxon>Harpacticoida</taxon>
        <taxon>Harpacticidae</taxon>
        <taxon>Tigriopus</taxon>
    </lineage>
</organism>
<comment type="caution">
    <text evidence="8">The sequence shown here is derived from an EMBL/GenBank/DDBJ whole genome shotgun (WGS) entry which is preliminary data.</text>
</comment>